<dbReference type="Proteomes" id="UP000054097">
    <property type="component" value="Unassembled WGS sequence"/>
</dbReference>
<evidence type="ECO:0000313" key="2">
    <source>
        <dbReference type="EMBL" id="KIM24971.1"/>
    </source>
</evidence>
<keyword evidence="3" id="KW-1185">Reference proteome</keyword>
<evidence type="ECO:0000256" key="1">
    <source>
        <dbReference type="SAM" id="MobiDB-lite"/>
    </source>
</evidence>
<evidence type="ECO:0000313" key="3">
    <source>
        <dbReference type="Proteomes" id="UP000054097"/>
    </source>
</evidence>
<dbReference type="InterPro" id="IPR012349">
    <property type="entry name" value="Split_barrel_FMN-bd"/>
</dbReference>
<dbReference type="OrthoDB" id="3221894at2759"/>
<dbReference type="AlphaFoldDB" id="A0A0C3B0A7"/>
<protein>
    <submittedName>
        <fullName evidence="2">Uncharacterized protein</fullName>
    </submittedName>
</protein>
<dbReference type="PANTHER" id="PTHR34071">
    <property type="entry name" value="5-NITROIMIDAZOLE ANTIBIOTICS RESISTANCE PROTEIN, NIMA-FAMILY-RELATED PROTEIN-RELATED"/>
    <property type="match status" value="1"/>
</dbReference>
<dbReference type="Gene3D" id="2.30.110.10">
    <property type="entry name" value="Electron Transport, Fmn-binding Protein, Chain A"/>
    <property type="match status" value="1"/>
</dbReference>
<reference evidence="3" key="2">
    <citation type="submission" date="2015-01" db="EMBL/GenBank/DDBJ databases">
        <title>Evolutionary Origins and Diversification of the Mycorrhizal Mutualists.</title>
        <authorList>
            <consortium name="DOE Joint Genome Institute"/>
            <consortium name="Mycorrhizal Genomics Consortium"/>
            <person name="Kohler A."/>
            <person name="Kuo A."/>
            <person name="Nagy L.G."/>
            <person name="Floudas D."/>
            <person name="Copeland A."/>
            <person name="Barry K.W."/>
            <person name="Cichocki N."/>
            <person name="Veneault-Fourrey C."/>
            <person name="LaButti K."/>
            <person name="Lindquist E.A."/>
            <person name="Lipzen A."/>
            <person name="Lundell T."/>
            <person name="Morin E."/>
            <person name="Murat C."/>
            <person name="Riley R."/>
            <person name="Ohm R."/>
            <person name="Sun H."/>
            <person name="Tunlid A."/>
            <person name="Henrissat B."/>
            <person name="Grigoriev I.V."/>
            <person name="Hibbett D.S."/>
            <person name="Martin F."/>
        </authorList>
    </citation>
    <scope>NUCLEOTIDE SEQUENCE [LARGE SCALE GENOMIC DNA]</scope>
    <source>
        <strain evidence="3">MAFF 305830</strain>
    </source>
</reference>
<dbReference type="STRING" id="933852.A0A0C3B0A7"/>
<dbReference type="SUPFAM" id="SSF50475">
    <property type="entry name" value="FMN-binding split barrel"/>
    <property type="match status" value="1"/>
</dbReference>
<dbReference type="InterPro" id="IPR024747">
    <property type="entry name" value="Pyridox_Oxase-rel"/>
</dbReference>
<sequence>MEGPDGDERPRILNLPLLTVLREYQPTEEESDDGPLPGELLVYFHTYYGSRLVQAVKQGLESITISTTKVDGLVLGHTPKGHSVNYRSATIYGYSPVLLPNTPSGVTEKIRALEAVIDDVTGYNRTAHIGKTDEAEAKRTAIVRVRIEDASCKQRAGGENGDVAPIENEEEDEYPGGHTAHEFTGVIPCWTQFGKARGVGRHKQEVQEVVDKPSAEGEAYAHDVAFARTKIDGR</sequence>
<feature type="region of interest" description="Disordered" evidence="1">
    <location>
        <begin position="155"/>
        <end position="175"/>
    </location>
</feature>
<dbReference type="HOGENOM" id="CLU_1185645_0_0_1"/>
<name>A0A0C3B0A7_SERVB</name>
<proteinExistence type="predicted"/>
<reference evidence="2 3" key="1">
    <citation type="submission" date="2014-04" db="EMBL/GenBank/DDBJ databases">
        <authorList>
            <consortium name="DOE Joint Genome Institute"/>
            <person name="Kuo A."/>
            <person name="Zuccaro A."/>
            <person name="Kohler A."/>
            <person name="Nagy L.G."/>
            <person name="Floudas D."/>
            <person name="Copeland A."/>
            <person name="Barry K.W."/>
            <person name="Cichocki N."/>
            <person name="Veneault-Fourrey C."/>
            <person name="LaButti K."/>
            <person name="Lindquist E.A."/>
            <person name="Lipzen A."/>
            <person name="Lundell T."/>
            <person name="Morin E."/>
            <person name="Murat C."/>
            <person name="Sun H."/>
            <person name="Tunlid A."/>
            <person name="Henrissat B."/>
            <person name="Grigoriev I.V."/>
            <person name="Hibbett D.S."/>
            <person name="Martin F."/>
            <person name="Nordberg H.P."/>
            <person name="Cantor M.N."/>
            <person name="Hua S.X."/>
        </authorList>
    </citation>
    <scope>NUCLEOTIDE SEQUENCE [LARGE SCALE GENOMIC DNA]</scope>
    <source>
        <strain evidence="2 3">MAFF 305830</strain>
    </source>
</reference>
<dbReference type="PANTHER" id="PTHR34071:SF2">
    <property type="entry name" value="FLAVIN-NUCLEOTIDE-BINDING PROTEIN"/>
    <property type="match status" value="1"/>
</dbReference>
<organism evidence="2 3">
    <name type="scientific">Serendipita vermifera MAFF 305830</name>
    <dbReference type="NCBI Taxonomy" id="933852"/>
    <lineage>
        <taxon>Eukaryota</taxon>
        <taxon>Fungi</taxon>
        <taxon>Dikarya</taxon>
        <taxon>Basidiomycota</taxon>
        <taxon>Agaricomycotina</taxon>
        <taxon>Agaricomycetes</taxon>
        <taxon>Sebacinales</taxon>
        <taxon>Serendipitaceae</taxon>
        <taxon>Serendipita</taxon>
    </lineage>
</organism>
<gene>
    <name evidence="2" type="ORF">M408DRAFT_331445</name>
</gene>
<dbReference type="Pfam" id="PF12900">
    <property type="entry name" value="Pyridox_ox_2"/>
    <property type="match status" value="1"/>
</dbReference>
<accession>A0A0C3B0A7</accession>
<dbReference type="EMBL" id="KN824318">
    <property type="protein sequence ID" value="KIM24971.1"/>
    <property type="molecule type" value="Genomic_DNA"/>
</dbReference>